<proteinExistence type="inferred from homology"/>
<feature type="transmembrane region" description="Helical" evidence="12">
    <location>
        <begin position="221"/>
        <end position="245"/>
    </location>
</feature>
<evidence type="ECO:0000313" key="14">
    <source>
        <dbReference type="Proteomes" id="UP000752696"/>
    </source>
</evidence>
<feature type="transmembrane region" description="Helical" evidence="12">
    <location>
        <begin position="453"/>
        <end position="470"/>
    </location>
</feature>
<sequence>HPGIQILTNTSITRLIILISYSLGRTFNELPLLVESLLKLSSDKNMNVLRPAFNILIVCGCWMPSFCRTSCAKLFYNLYTTFVILLLHSFCISQFLNVILNVSTADELSDSLYMFIASVLSCCKILALLINRKAIGALGKQLEQEPCKPVDTQEIIVQRKFDRSIGSITIFYTIMVMLTVACMILFSFLTDFSKLKLAYRAWLPFNYTVPNYYYMAYAHQIVALIGTALLNVACDVLVCGLFVHVCSQQEILKHRIKGLTKQSRPDIRKIVRFHDYLYRYTSIIQTRFKEIIGIQLLSSTLVVCFILYRLSNTPINSKYVEFILYLVCMMMQIFFYCWYGNQLKLKSVEVVDTIFEMDWVSLDNHTQKCLINVMRRGISPIELTCVYVFKMDLRTFVNVMCACWRPPLLSPLKNFAYTIYRCYIILLVYGGTFLQFVDLIFIVETQDEFCDNVYLTLAFFISCLKMYSVLSSRGNIVAMMNMLETAPFQPETKEEIEIREKCDKQTRSNAFYYALLVESSVAAISVSTLPIGGLHKDESGKLIFRMWVPINCTSIARYSFIYVQQILSLTFSALLHVACDSLIWALLMFTCNQIEIFGHRLRHIKRDQNETTRLCIRYHNLIYRYGIPFARMISKEFELVIFVQFATSTLTICINLYILTGTNLSFERLLQLTMYSSCMLTQIYIFCWYGNEVKLKIRCLLFVQSLDISNMIFELDWLPLKQTTKHDLLMVMMRATSPIEMTSAYVVTMNLESFVIV</sequence>
<protein>
    <recommendedName>
        <fullName evidence="15">Odorant receptor</fullName>
    </recommendedName>
</protein>
<dbReference type="Proteomes" id="UP000752696">
    <property type="component" value="Unassembled WGS sequence"/>
</dbReference>
<feature type="transmembrane region" description="Helical" evidence="12">
    <location>
        <begin position="510"/>
        <end position="532"/>
    </location>
</feature>
<evidence type="ECO:0000256" key="8">
    <source>
        <dbReference type="ARBA" id="ARBA00023224"/>
    </source>
</evidence>
<comment type="subunit">
    <text evidence="11">Interacts with Orco. Complexes exist early in the endomembrane system in olfactory sensory neurons (OSNs), coupling these complexes to the conserved ciliary trafficking pathway.</text>
</comment>
<name>A0A6V7HAQ5_9HYME</name>
<keyword evidence="14" id="KW-1185">Reference proteome</keyword>
<dbReference type="OrthoDB" id="6597368at2759"/>
<feature type="transmembrane region" description="Helical" evidence="12">
    <location>
        <begin position="566"/>
        <end position="590"/>
    </location>
</feature>
<keyword evidence="5 12" id="KW-1133">Transmembrane helix</keyword>
<dbReference type="GO" id="GO:0005549">
    <property type="term" value="F:odorant binding"/>
    <property type="evidence" value="ECO:0007669"/>
    <property type="project" value="InterPro"/>
</dbReference>
<comment type="similarity">
    <text evidence="10">Belongs to the insect chemoreceptor superfamily. Heteromeric odorant receptor channel (TC 1.A.69) family. Or2a subfamily.</text>
</comment>
<feature type="transmembrane region" description="Helical" evidence="12">
    <location>
        <begin position="78"/>
        <end position="100"/>
    </location>
</feature>
<feature type="non-terminal residue" evidence="13">
    <location>
        <position position="1"/>
    </location>
</feature>
<evidence type="ECO:0000256" key="5">
    <source>
        <dbReference type="ARBA" id="ARBA00022989"/>
    </source>
</evidence>
<evidence type="ECO:0000256" key="9">
    <source>
        <dbReference type="ARBA" id="ARBA00037764"/>
    </source>
</evidence>
<gene>
    <name evidence="13" type="ORF">MHI_LOCUS524843</name>
</gene>
<dbReference type="PANTHER" id="PTHR21137">
    <property type="entry name" value="ODORANT RECEPTOR"/>
    <property type="match status" value="1"/>
</dbReference>
<dbReference type="GO" id="GO:0005886">
    <property type="term" value="C:plasma membrane"/>
    <property type="evidence" value="ECO:0007669"/>
    <property type="project" value="TreeGrafter"/>
</dbReference>
<evidence type="ECO:0000256" key="1">
    <source>
        <dbReference type="ARBA" id="ARBA00004141"/>
    </source>
</evidence>
<dbReference type="PANTHER" id="PTHR21137:SF37">
    <property type="entry name" value="ODORANT RECEPTOR 46A, ISOFORM B-RELATED"/>
    <property type="match status" value="1"/>
</dbReference>
<evidence type="ECO:0000256" key="10">
    <source>
        <dbReference type="ARBA" id="ARBA00037946"/>
    </source>
</evidence>
<dbReference type="AlphaFoldDB" id="A0A6V7HAQ5"/>
<keyword evidence="7" id="KW-0675">Receptor</keyword>
<evidence type="ECO:0000313" key="13">
    <source>
        <dbReference type="EMBL" id="CAD1475180.1"/>
    </source>
</evidence>
<dbReference type="Pfam" id="PF02949">
    <property type="entry name" value="7tm_6"/>
    <property type="match status" value="2"/>
</dbReference>
<feature type="transmembrane region" description="Helical" evidence="12">
    <location>
        <begin position="169"/>
        <end position="189"/>
    </location>
</feature>
<dbReference type="InterPro" id="IPR004117">
    <property type="entry name" value="7tm6_olfct_rcpt"/>
</dbReference>
<feature type="transmembrane region" description="Helical" evidence="12">
    <location>
        <begin position="112"/>
        <end position="130"/>
    </location>
</feature>
<feature type="transmembrane region" description="Helical" evidence="12">
    <location>
        <begin position="672"/>
        <end position="690"/>
    </location>
</feature>
<evidence type="ECO:0000256" key="12">
    <source>
        <dbReference type="SAM" id="Phobius"/>
    </source>
</evidence>
<reference evidence="13" key="1">
    <citation type="submission" date="2020-07" db="EMBL/GenBank/DDBJ databases">
        <authorList>
            <person name="Nazaruddin N."/>
        </authorList>
    </citation>
    <scope>NUCLEOTIDE SEQUENCE</scope>
</reference>
<feature type="transmembrane region" description="Helical" evidence="12">
    <location>
        <begin position="422"/>
        <end position="441"/>
    </location>
</feature>
<comment type="subcellular location">
    <subcellularLocation>
        <location evidence="1">Membrane</location>
        <topology evidence="1">Multi-pass membrane protein</topology>
    </subcellularLocation>
</comment>
<dbReference type="EMBL" id="CAJDYZ010008240">
    <property type="protein sequence ID" value="CAD1475180.1"/>
    <property type="molecule type" value="Genomic_DNA"/>
</dbReference>
<evidence type="ECO:0000256" key="3">
    <source>
        <dbReference type="ARBA" id="ARBA00022692"/>
    </source>
</evidence>
<feature type="transmembrane region" description="Helical" evidence="12">
    <location>
        <begin position="322"/>
        <end position="339"/>
    </location>
</feature>
<accession>A0A6V7HAQ5</accession>
<evidence type="ECO:0000256" key="11">
    <source>
        <dbReference type="ARBA" id="ARBA00038679"/>
    </source>
</evidence>
<feature type="non-terminal residue" evidence="13">
    <location>
        <position position="757"/>
    </location>
</feature>
<comment type="function">
    <text evidence="9">Odorant receptor which mediates acceptance or avoidance behavior, depending on its substrates. The odorant receptor repertoire encodes a large collection of odor stimuli that vary widely in identity, intensity, and duration. May form a complex with Orco to form odorant-sensing units, providing sensitive and prolonged odorant signaling and calcium permeability.</text>
</comment>
<evidence type="ECO:0000256" key="6">
    <source>
        <dbReference type="ARBA" id="ARBA00023136"/>
    </source>
</evidence>
<evidence type="ECO:0008006" key="15">
    <source>
        <dbReference type="Google" id="ProtNLM"/>
    </source>
</evidence>
<keyword evidence="8" id="KW-0807">Transducer</keyword>
<keyword evidence="3 12" id="KW-0812">Transmembrane</keyword>
<evidence type="ECO:0000256" key="4">
    <source>
        <dbReference type="ARBA" id="ARBA00022725"/>
    </source>
</evidence>
<organism evidence="13 14">
    <name type="scientific">Heterotrigona itama</name>
    <dbReference type="NCBI Taxonomy" id="395501"/>
    <lineage>
        <taxon>Eukaryota</taxon>
        <taxon>Metazoa</taxon>
        <taxon>Ecdysozoa</taxon>
        <taxon>Arthropoda</taxon>
        <taxon>Hexapoda</taxon>
        <taxon>Insecta</taxon>
        <taxon>Pterygota</taxon>
        <taxon>Neoptera</taxon>
        <taxon>Endopterygota</taxon>
        <taxon>Hymenoptera</taxon>
        <taxon>Apocrita</taxon>
        <taxon>Aculeata</taxon>
        <taxon>Apoidea</taxon>
        <taxon>Anthophila</taxon>
        <taxon>Apidae</taxon>
        <taxon>Heterotrigona</taxon>
    </lineage>
</organism>
<keyword evidence="6 12" id="KW-0472">Membrane</keyword>
<evidence type="ECO:0000256" key="2">
    <source>
        <dbReference type="ARBA" id="ARBA00022606"/>
    </source>
</evidence>
<keyword evidence="4" id="KW-0552">Olfaction</keyword>
<dbReference type="GO" id="GO:0007165">
    <property type="term" value="P:signal transduction"/>
    <property type="evidence" value="ECO:0007669"/>
    <property type="project" value="UniProtKB-KW"/>
</dbReference>
<dbReference type="GO" id="GO:0004984">
    <property type="term" value="F:olfactory receptor activity"/>
    <property type="evidence" value="ECO:0007669"/>
    <property type="project" value="InterPro"/>
</dbReference>
<feature type="transmembrane region" description="Helical" evidence="12">
    <location>
        <begin position="639"/>
        <end position="660"/>
    </location>
</feature>
<comment type="caution">
    <text evidence="13">The sequence shown here is derived from an EMBL/GenBank/DDBJ whole genome shotgun (WGS) entry which is preliminary data.</text>
</comment>
<feature type="transmembrane region" description="Helical" evidence="12">
    <location>
        <begin position="291"/>
        <end position="310"/>
    </location>
</feature>
<keyword evidence="2" id="KW-0716">Sensory transduction</keyword>
<evidence type="ECO:0000256" key="7">
    <source>
        <dbReference type="ARBA" id="ARBA00023170"/>
    </source>
</evidence>
<feature type="transmembrane region" description="Helical" evidence="12">
    <location>
        <begin position="48"/>
        <end position="66"/>
    </location>
</feature>